<keyword evidence="2" id="KW-1185">Reference proteome</keyword>
<accession>A0A1S8X7M1</accession>
<evidence type="ECO:0000313" key="1">
    <source>
        <dbReference type="EMBL" id="OON22687.1"/>
    </source>
</evidence>
<dbReference type="EMBL" id="KV891708">
    <property type="protein sequence ID" value="OON22687.1"/>
    <property type="molecule type" value="Genomic_DNA"/>
</dbReference>
<sequence>MPLDETDARTDELVTLLGKIAGVIFGPKENSHSTSAPNKALARRLLHFPRYIYKGLQLQPLFYDRWRSFRTKITSCELSAQRNIYRNLSVHHVEFEQHPVAFNPLPEYAEWCNYLFVGLQPNAAMQVQPQPRDHELGHVVAAVPVHVDEGKYFSPEQYDDQLAEIDHVW</sequence>
<gene>
    <name evidence="1" type="ORF">X801_01409</name>
</gene>
<feature type="non-terminal residue" evidence="1">
    <location>
        <position position="169"/>
    </location>
</feature>
<protein>
    <submittedName>
        <fullName evidence="1">Uncharacterized protein</fullName>
    </submittedName>
</protein>
<evidence type="ECO:0000313" key="2">
    <source>
        <dbReference type="Proteomes" id="UP000243686"/>
    </source>
</evidence>
<dbReference type="Proteomes" id="UP000243686">
    <property type="component" value="Unassembled WGS sequence"/>
</dbReference>
<proteinExistence type="predicted"/>
<dbReference type="AlphaFoldDB" id="A0A1S8X7M1"/>
<organism evidence="1 2">
    <name type="scientific">Opisthorchis viverrini</name>
    <name type="common">Southeast Asian liver fluke</name>
    <dbReference type="NCBI Taxonomy" id="6198"/>
    <lineage>
        <taxon>Eukaryota</taxon>
        <taxon>Metazoa</taxon>
        <taxon>Spiralia</taxon>
        <taxon>Lophotrochozoa</taxon>
        <taxon>Platyhelminthes</taxon>
        <taxon>Trematoda</taxon>
        <taxon>Digenea</taxon>
        <taxon>Opisthorchiida</taxon>
        <taxon>Opisthorchiata</taxon>
        <taxon>Opisthorchiidae</taxon>
        <taxon>Opisthorchis</taxon>
    </lineage>
</organism>
<reference evidence="1 2" key="1">
    <citation type="submission" date="2015-03" db="EMBL/GenBank/DDBJ databases">
        <title>Draft genome of the nematode, Opisthorchis viverrini.</title>
        <authorList>
            <person name="Mitreva M."/>
        </authorList>
    </citation>
    <scope>NUCLEOTIDE SEQUENCE [LARGE SCALE GENOMIC DNA]</scope>
    <source>
        <strain evidence="1">Khon Kaen</strain>
    </source>
</reference>
<name>A0A1S8X7M1_OPIVI</name>